<dbReference type="Gene3D" id="3.40.50.2300">
    <property type="match status" value="1"/>
</dbReference>
<dbReference type="SUPFAM" id="SSF52172">
    <property type="entry name" value="CheY-like"/>
    <property type="match status" value="1"/>
</dbReference>
<comment type="caution">
    <text evidence="7">The sequence shown here is derived from an EMBL/GenBank/DDBJ whole genome shotgun (WGS) entry which is preliminary data.</text>
</comment>
<dbReference type="PANTHER" id="PTHR45339">
    <property type="entry name" value="HYBRID SIGNAL TRANSDUCTION HISTIDINE KINASE J"/>
    <property type="match status" value="1"/>
</dbReference>
<dbReference type="FunFam" id="3.30.565.10:FF:000010">
    <property type="entry name" value="Sensor histidine kinase RcsC"/>
    <property type="match status" value="1"/>
</dbReference>
<dbReference type="SMART" id="SM00448">
    <property type="entry name" value="REC"/>
    <property type="match status" value="1"/>
</dbReference>
<evidence type="ECO:0008006" key="9">
    <source>
        <dbReference type="Google" id="ProtNLM"/>
    </source>
</evidence>
<dbReference type="Gene3D" id="1.10.287.130">
    <property type="match status" value="1"/>
</dbReference>
<evidence type="ECO:0000313" key="7">
    <source>
        <dbReference type="EMBL" id="OZJ04112.1"/>
    </source>
</evidence>
<evidence type="ECO:0000256" key="1">
    <source>
        <dbReference type="ARBA" id="ARBA00022553"/>
    </source>
</evidence>
<dbReference type="InterPro" id="IPR036097">
    <property type="entry name" value="HisK_dim/P_sf"/>
</dbReference>
<feature type="domain" description="Response regulatory" evidence="6">
    <location>
        <begin position="910"/>
        <end position="1025"/>
    </location>
</feature>
<dbReference type="EMBL" id="MVBO01000053">
    <property type="protein sequence ID" value="OZJ04112.1"/>
    <property type="molecule type" value="Genomic_DNA"/>
</dbReference>
<dbReference type="PRINTS" id="PR00344">
    <property type="entry name" value="BCTRLSENSOR"/>
</dbReference>
<reference evidence="7 8" key="1">
    <citation type="journal article" date="2017" name="Mycologia">
        <title>Bifiguratus adelaidae, gen. et sp. nov., a new member of Mucoromycotina in endophytic and soil-dwelling habitats.</title>
        <authorList>
            <person name="Torres-Cruz T.J."/>
            <person name="Billingsley Tobias T.L."/>
            <person name="Almatruk M."/>
            <person name="Hesse C."/>
            <person name="Kuske C.R."/>
            <person name="Desiro A."/>
            <person name="Benucci G.M."/>
            <person name="Bonito G."/>
            <person name="Stajich J.E."/>
            <person name="Dunlap C."/>
            <person name="Arnold A.E."/>
            <person name="Porras-Alfaro A."/>
        </authorList>
    </citation>
    <scope>NUCLEOTIDE SEQUENCE [LARGE SCALE GENOMIC DNA]</scope>
    <source>
        <strain evidence="7 8">AZ0501</strain>
    </source>
</reference>
<dbReference type="SUPFAM" id="SSF47384">
    <property type="entry name" value="Homodimeric domain of signal transducing histidine kinase"/>
    <property type="match status" value="1"/>
</dbReference>
<dbReference type="PANTHER" id="PTHR45339:SF1">
    <property type="entry name" value="HYBRID SIGNAL TRANSDUCTION HISTIDINE KINASE J"/>
    <property type="match status" value="1"/>
</dbReference>
<protein>
    <recommendedName>
        <fullName evidence="9">Histidine kinase</fullName>
    </recommendedName>
</protein>
<dbReference type="InterPro" id="IPR005467">
    <property type="entry name" value="His_kinase_dom"/>
</dbReference>
<dbReference type="InterPro" id="IPR003661">
    <property type="entry name" value="HisK_dim/P_dom"/>
</dbReference>
<dbReference type="InterPro" id="IPR004358">
    <property type="entry name" value="Sig_transdc_His_kin-like_C"/>
</dbReference>
<feature type="compositionally biased region" description="Polar residues" evidence="4">
    <location>
        <begin position="352"/>
        <end position="401"/>
    </location>
</feature>
<dbReference type="SMART" id="SM00388">
    <property type="entry name" value="HisKA"/>
    <property type="match status" value="1"/>
</dbReference>
<dbReference type="InterPro" id="IPR011006">
    <property type="entry name" value="CheY-like_superfamily"/>
</dbReference>
<dbReference type="InterPro" id="IPR003594">
    <property type="entry name" value="HATPase_dom"/>
</dbReference>
<dbReference type="AlphaFoldDB" id="A0A261Y0I1"/>
<dbReference type="CDD" id="cd17546">
    <property type="entry name" value="REC_hyHK_CKI1_RcsC-like"/>
    <property type="match status" value="1"/>
</dbReference>
<organism evidence="7 8">
    <name type="scientific">Bifiguratus adelaidae</name>
    <dbReference type="NCBI Taxonomy" id="1938954"/>
    <lineage>
        <taxon>Eukaryota</taxon>
        <taxon>Fungi</taxon>
        <taxon>Fungi incertae sedis</taxon>
        <taxon>Mucoromycota</taxon>
        <taxon>Mucoromycotina</taxon>
        <taxon>Endogonomycetes</taxon>
        <taxon>Endogonales</taxon>
        <taxon>Endogonales incertae sedis</taxon>
        <taxon>Bifiguratus</taxon>
    </lineage>
</organism>
<evidence type="ECO:0000313" key="8">
    <source>
        <dbReference type="Proteomes" id="UP000242875"/>
    </source>
</evidence>
<feature type="domain" description="Histidine kinase" evidence="5">
    <location>
        <begin position="602"/>
        <end position="818"/>
    </location>
</feature>
<accession>A0A261Y0I1</accession>
<feature type="compositionally biased region" description="Polar residues" evidence="4">
    <location>
        <begin position="465"/>
        <end position="482"/>
    </location>
</feature>
<dbReference type="Pfam" id="PF00512">
    <property type="entry name" value="HisKA"/>
    <property type="match status" value="1"/>
</dbReference>
<name>A0A261Y0I1_9FUNG</name>
<evidence type="ECO:0000256" key="4">
    <source>
        <dbReference type="SAM" id="MobiDB-lite"/>
    </source>
</evidence>
<dbReference type="PROSITE" id="PS50109">
    <property type="entry name" value="HIS_KIN"/>
    <property type="match status" value="1"/>
</dbReference>
<dbReference type="GO" id="GO:0000155">
    <property type="term" value="F:phosphorelay sensor kinase activity"/>
    <property type="evidence" value="ECO:0007669"/>
    <property type="project" value="InterPro"/>
</dbReference>
<feature type="region of interest" description="Disordered" evidence="4">
    <location>
        <begin position="352"/>
        <end position="531"/>
    </location>
</feature>
<feature type="modified residue" description="4-aspartylphosphate" evidence="3">
    <location>
        <position position="960"/>
    </location>
</feature>
<keyword evidence="8" id="KW-1185">Reference proteome</keyword>
<keyword evidence="2" id="KW-0902">Two-component regulatory system</keyword>
<dbReference type="PROSITE" id="PS50110">
    <property type="entry name" value="RESPONSE_REGULATORY"/>
    <property type="match status" value="1"/>
</dbReference>
<dbReference type="CDD" id="cd00082">
    <property type="entry name" value="HisKA"/>
    <property type="match status" value="1"/>
</dbReference>
<dbReference type="SUPFAM" id="SSF55874">
    <property type="entry name" value="ATPase domain of HSP90 chaperone/DNA topoisomerase II/histidine kinase"/>
    <property type="match status" value="1"/>
</dbReference>
<evidence type="ECO:0000256" key="3">
    <source>
        <dbReference type="PROSITE-ProRule" id="PRU00169"/>
    </source>
</evidence>
<gene>
    <name evidence="7" type="ORF">BZG36_02863</name>
</gene>
<dbReference type="Pfam" id="PF00072">
    <property type="entry name" value="Response_reg"/>
    <property type="match status" value="1"/>
</dbReference>
<dbReference type="Pfam" id="PF02518">
    <property type="entry name" value="HATPase_c"/>
    <property type="match status" value="1"/>
</dbReference>
<sequence length="1032" mass="113422">MGDWDLRSPSIQSSLFDSSWTPLLLCTDLVIISANQELVDVLGYPSKEALVLQSTDRFLSHILTTPVETKEGPKLTQLFGPSDTKRVILRVVSGATFEAVVKVRIWPIGQRRTAPVGNEEEQFYCTMAFQVRVHPMEVIGSSVLRDLTKVRLEGRSASAPPQESDLPVLPGGYPQTPGVIAKMEQMSVENTEEKVTSPLSRSILSVATPSTVDGGPSPPVPFDAAFSIETSKDLGFVLNALPGILFWECDTNAISSLARMAEQAKDKEAVRSGGSSSTPSETLDSQVHNVTVEAAENEVKPSSEHDWMNHLHPDFAEKVKNKMVESYQTGLPFDIEILLEVSFRRPSTLSTSATLGAHTTPTSFPSAVHTPSQPLTNTSQDQPNSSHSNISNQSVLTNQSKTSSSFTPPLLTPPDLANPSEEPKSSSPNQSPPRTARLIATDKADYFAPQTDHPVTETAAKTIMRPTSVSSGHSAMSYTSSHSGHRTPAPSDLPYSESRPFLQAKTTDSTESLDSVGGSSSHRQSNMAQEEQFSTEALSEYRWYLCRGAPLKDPKTGNVYRWIGTTTDIHDGKRASLDVQKLMLSEKSAQEANRLKSEFLAVMSHEMRTPLTGVMGVIELLKETPMNSEQVDYVAMIDRSAKILANILDFSKIEAGKLDLEISPVDVRSIMADVAMILSPQARSKDIELRVERPDTLPLVYGDPSRLAQVLLNLVGNAVKFTEKGSVLLQVQVVDEDADSVSLQFVVADTGIGISASTMGLLFSPFSQADKSMSRRYGGSGLGLVISQRLLEMMGSEIKVKSKYRHGTTFWFVIKLDKSREERAVDNTQDTVLAIHQSNALKDHATQIATQLDNLWAEAKNTAPVIPEIRTSPTLTTVSQKSLKPLQPVEPVEQAHVDPNNPFADTNRYSILVAEDNDVNKIVIQRFLAKFPWADVTLVNDGVEALEAYHSGTWDIILLDQSMPRMSGDEVCRAIREVDKEQVIISLSANALLSDQEHFLAIGMNDHISKPIDRRILEQKLRKWITFKLRKE</sequence>
<dbReference type="SMART" id="SM00387">
    <property type="entry name" value="HATPase_c"/>
    <property type="match status" value="1"/>
</dbReference>
<evidence type="ECO:0000259" key="6">
    <source>
        <dbReference type="PROSITE" id="PS50110"/>
    </source>
</evidence>
<feature type="compositionally biased region" description="Polar residues" evidence="4">
    <location>
        <begin position="504"/>
        <end position="531"/>
    </location>
</feature>
<feature type="compositionally biased region" description="Low complexity" evidence="4">
    <location>
        <begin position="402"/>
        <end position="433"/>
    </location>
</feature>
<dbReference type="Proteomes" id="UP000242875">
    <property type="component" value="Unassembled WGS sequence"/>
</dbReference>
<evidence type="ECO:0000259" key="5">
    <source>
        <dbReference type="PROSITE" id="PS50109"/>
    </source>
</evidence>
<dbReference type="Gene3D" id="3.30.565.10">
    <property type="entry name" value="Histidine kinase-like ATPase, C-terminal domain"/>
    <property type="match status" value="1"/>
</dbReference>
<dbReference type="CDD" id="cd16922">
    <property type="entry name" value="HATPase_EvgS-ArcB-TorS-like"/>
    <property type="match status" value="1"/>
</dbReference>
<evidence type="ECO:0000256" key="2">
    <source>
        <dbReference type="ARBA" id="ARBA00023012"/>
    </source>
</evidence>
<dbReference type="OrthoDB" id="10266508at2759"/>
<keyword evidence="1 3" id="KW-0597">Phosphoprotein</keyword>
<dbReference type="InterPro" id="IPR001789">
    <property type="entry name" value="Sig_transdc_resp-reg_receiver"/>
</dbReference>
<proteinExistence type="predicted"/>
<dbReference type="InterPro" id="IPR036890">
    <property type="entry name" value="HATPase_C_sf"/>
</dbReference>